<feature type="domain" description="Late embryogenesis abundant protein LEA-2 subgroup" evidence="2">
    <location>
        <begin position="92"/>
        <end position="189"/>
    </location>
</feature>
<dbReference type="InterPro" id="IPR055301">
    <property type="entry name" value="Lea14-like_2"/>
</dbReference>
<dbReference type="Gene3D" id="2.60.40.1820">
    <property type="match status" value="1"/>
</dbReference>
<evidence type="ECO:0000313" key="3">
    <source>
        <dbReference type="EMBL" id="EXC35214.1"/>
    </source>
</evidence>
<evidence type="ECO:0000313" key="4">
    <source>
        <dbReference type="Proteomes" id="UP000030645"/>
    </source>
</evidence>
<protein>
    <recommendedName>
        <fullName evidence="2">Late embryogenesis abundant protein LEA-2 subgroup domain-containing protein</fullName>
    </recommendedName>
</protein>
<dbReference type="Pfam" id="PF03168">
    <property type="entry name" value="LEA_2"/>
    <property type="match status" value="1"/>
</dbReference>
<dbReference type="PANTHER" id="PTHR31852">
    <property type="entry name" value="LATE EMBRYOGENESIS ABUNDANT (LEA) HYDROXYPROLINE-RICH GLYCOPROTEIN FAMILY"/>
    <property type="match status" value="1"/>
</dbReference>
<sequence>MEAEINNHQPLNVEQKTTAKSYSRRRCLITVCGTIILLILILSIILLVLALTVFKPKDPKTEIISAALDGISPSVTLPAVRIELNVTLDLKILVRNRNHASFRHGTGKSVLLYRGKQVGEVDIAPGNIPARGSATLPCRLTIEVDKLGSEIAGLIGDVLAGELMVETQTRIPGRLTFLGFIKKHAVAVSVCQFTISVREFKVQSQLCKSKAKI</sequence>
<name>W9SCE9_9ROSA</name>
<gene>
    <name evidence="3" type="ORF">L484_022769</name>
</gene>
<dbReference type="eggNOG" id="ENOG502S0HQ">
    <property type="taxonomic scope" value="Eukaryota"/>
</dbReference>
<keyword evidence="1" id="KW-0472">Membrane</keyword>
<dbReference type="EMBL" id="KE346357">
    <property type="protein sequence ID" value="EXC35214.1"/>
    <property type="molecule type" value="Genomic_DNA"/>
</dbReference>
<keyword evidence="4" id="KW-1185">Reference proteome</keyword>
<dbReference type="InterPro" id="IPR004864">
    <property type="entry name" value="LEA_2"/>
</dbReference>
<evidence type="ECO:0000256" key="1">
    <source>
        <dbReference type="SAM" id="Phobius"/>
    </source>
</evidence>
<organism evidence="3 4">
    <name type="scientific">Morus notabilis</name>
    <dbReference type="NCBI Taxonomy" id="981085"/>
    <lineage>
        <taxon>Eukaryota</taxon>
        <taxon>Viridiplantae</taxon>
        <taxon>Streptophyta</taxon>
        <taxon>Embryophyta</taxon>
        <taxon>Tracheophyta</taxon>
        <taxon>Spermatophyta</taxon>
        <taxon>Magnoliopsida</taxon>
        <taxon>eudicotyledons</taxon>
        <taxon>Gunneridae</taxon>
        <taxon>Pentapetalae</taxon>
        <taxon>rosids</taxon>
        <taxon>fabids</taxon>
        <taxon>Rosales</taxon>
        <taxon>Moraceae</taxon>
        <taxon>Moreae</taxon>
        <taxon>Morus</taxon>
    </lineage>
</organism>
<dbReference type="SUPFAM" id="SSF117070">
    <property type="entry name" value="LEA14-like"/>
    <property type="match status" value="1"/>
</dbReference>
<evidence type="ECO:0000259" key="2">
    <source>
        <dbReference type="Pfam" id="PF03168"/>
    </source>
</evidence>
<dbReference type="Proteomes" id="UP000030645">
    <property type="component" value="Unassembled WGS sequence"/>
</dbReference>
<feature type="transmembrane region" description="Helical" evidence="1">
    <location>
        <begin position="28"/>
        <end position="54"/>
    </location>
</feature>
<keyword evidence="1" id="KW-1133">Transmembrane helix</keyword>
<accession>W9SCE9</accession>
<dbReference type="KEGG" id="mnt:21405575"/>
<dbReference type="STRING" id="981085.W9SCE9"/>
<keyword evidence="1" id="KW-0812">Transmembrane</keyword>
<dbReference type="OrthoDB" id="1910624at2759"/>
<proteinExistence type="predicted"/>
<reference evidence="4" key="1">
    <citation type="submission" date="2013-01" db="EMBL/GenBank/DDBJ databases">
        <title>Draft Genome Sequence of a Mulberry Tree, Morus notabilis C.K. Schneid.</title>
        <authorList>
            <person name="He N."/>
            <person name="Zhao S."/>
        </authorList>
    </citation>
    <scope>NUCLEOTIDE SEQUENCE</scope>
</reference>
<dbReference type="AlphaFoldDB" id="W9SCE9"/>